<dbReference type="Proteomes" id="UP000015101">
    <property type="component" value="Unassembled WGS sequence"/>
</dbReference>
<feature type="compositionally biased region" description="Low complexity" evidence="1">
    <location>
        <begin position="81"/>
        <end position="98"/>
    </location>
</feature>
<reference evidence="3" key="3">
    <citation type="submission" date="2015-06" db="UniProtKB">
        <authorList>
            <consortium name="EnsemblMetazoa"/>
        </authorList>
    </citation>
    <scope>IDENTIFICATION</scope>
</reference>
<feature type="compositionally biased region" description="Polar residues" evidence="1">
    <location>
        <begin position="57"/>
        <end position="80"/>
    </location>
</feature>
<dbReference type="AlphaFoldDB" id="T1F1U8"/>
<reference evidence="2 4" key="2">
    <citation type="journal article" date="2013" name="Nature">
        <title>Insights into bilaterian evolution from three spiralian genomes.</title>
        <authorList>
            <person name="Simakov O."/>
            <person name="Marletaz F."/>
            <person name="Cho S.J."/>
            <person name="Edsinger-Gonzales E."/>
            <person name="Havlak P."/>
            <person name="Hellsten U."/>
            <person name="Kuo D.H."/>
            <person name="Larsson T."/>
            <person name="Lv J."/>
            <person name="Arendt D."/>
            <person name="Savage R."/>
            <person name="Osoegawa K."/>
            <person name="de Jong P."/>
            <person name="Grimwood J."/>
            <person name="Chapman J.A."/>
            <person name="Shapiro H."/>
            <person name="Aerts A."/>
            <person name="Otillar R.P."/>
            <person name="Terry A.Y."/>
            <person name="Boore J.L."/>
            <person name="Grigoriev I.V."/>
            <person name="Lindberg D.R."/>
            <person name="Seaver E.C."/>
            <person name="Weisblat D.A."/>
            <person name="Putnam N.H."/>
            <person name="Rokhsar D.S."/>
        </authorList>
    </citation>
    <scope>NUCLEOTIDE SEQUENCE</scope>
</reference>
<feature type="compositionally biased region" description="Low complexity" evidence="1">
    <location>
        <begin position="150"/>
        <end position="164"/>
    </location>
</feature>
<dbReference type="HOGENOM" id="CLU_1379473_0_0_1"/>
<accession>T1F1U8</accession>
<feature type="compositionally biased region" description="Polar residues" evidence="1">
    <location>
        <begin position="28"/>
        <end position="38"/>
    </location>
</feature>
<evidence type="ECO:0000313" key="3">
    <source>
        <dbReference type="EnsemblMetazoa" id="HelroP169366"/>
    </source>
</evidence>
<sequence>MVNNSSTSSSSTAPSTHQQQQQQRQTHDNQCSCTCTMKQTKKDQSSRRGRSGKNHEASATSRHSPPSQPRKQFSDEQQLLQQINQERNKQQQLPQQQNIIEGKNLNSKLAKQKTSHDNIFLDSDDSDEYRNLKPTTSFVQNFDDNESKQSEINNKNKNNNNNNNIDEDKQNAVDLDWDSLVHDDKLEEKYTGQMSTVD</sequence>
<evidence type="ECO:0000256" key="1">
    <source>
        <dbReference type="SAM" id="MobiDB-lite"/>
    </source>
</evidence>
<feature type="compositionally biased region" description="Low complexity" evidence="1">
    <location>
        <begin position="1"/>
        <end position="24"/>
    </location>
</feature>
<evidence type="ECO:0000313" key="2">
    <source>
        <dbReference type="EMBL" id="ESO08507.1"/>
    </source>
</evidence>
<evidence type="ECO:0000313" key="4">
    <source>
        <dbReference type="Proteomes" id="UP000015101"/>
    </source>
</evidence>
<dbReference type="RefSeq" id="XP_009013437.1">
    <property type="nucleotide sequence ID" value="XM_009015189.1"/>
</dbReference>
<dbReference type="EMBL" id="AMQM01003274">
    <property type="status" value="NOT_ANNOTATED_CDS"/>
    <property type="molecule type" value="Genomic_DNA"/>
</dbReference>
<name>T1F1U8_HELRO</name>
<dbReference type="CTD" id="20202798"/>
<feature type="region of interest" description="Disordered" evidence="1">
    <location>
        <begin position="1"/>
        <end position="171"/>
    </location>
</feature>
<reference evidence="4" key="1">
    <citation type="submission" date="2012-12" db="EMBL/GenBank/DDBJ databases">
        <authorList>
            <person name="Hellsten U."/>
            <person name="Grimwood J."/>
            <person name="Chapman J.A."/>
            <person name="Shapiro H."/>
            <person name="Aerts A."/>
            <person name="Otillar R.P."/>
            <person name="Terry A.Y."/>
            <person name="Boore J.L."/>
            <person name="Simakov O."/>
            <person name="Marletaz F."/>
            <person name="Cho S.-J."/>
            <person name="Edsinger-Gonzales E."/>
            <person name="Havlak P."/>
            <person name="Kuo D.-H."/>
            <person name="Larsson T."/>
            <person name="Lv J."/>
            <person name="Arendt D."/>
            <person name="Savage R."/>
            <person name="Osoegawa K."/>
            <person name="de Jong P."/>
            <person name="Lindberg D.R."/>
            <person name="Seaver E.C."/>
            <person name="Weisblat D.A."/>
            <person name="Putnam N.H."/>
            <person name="Grigoriev I.V."/>
            <person name="Rokhsar D.S."/>
        </authorList>
    </citation>
    <scope>NUCLEOTIDE SEQUENCE</scope>
</reference>
<protein>
    <submittedName>
        <fullName evidence="2 3">Uncharacterized protein</fullName>
    </submittedName>
</protein>
<dbReference type="GeneID" id="20202798"/>
<dbReference type="EMBL" id="KB096080">
    <property type="protein sequence ID" value="ESO08507.1"/>
    <property type="molecule type" value="Genomic_DNA"/>
</dbReference>
<dbReference type="InParanoid" id="T1F1U8"/>
<feature type="compositionally biased region" description="Polar residues" evidence="1">
    <location>
        <begin position="133"/>
        <end position="142"/>
    </location>
</feature>
<dbReference type="EnsemblMetazoa" id="HelroT169366">
    <property type="protein sequence ID" value="HelroP169366"/>
    <property type="gene ID" value="HelroG169366"/>
</dbReference>
<organism evidence="3 4">
    <name type="scientific">Helobdella robusta</name>
    <name type="common">Californian leech</name>
    <dbReference type="NCBI Taxonomy" id="6412"/>
    <lineage>
        <taxon>Eukaryota</taxon>
        <taxon>Metazoa</taxon>
        <taxon>Spiralia</taxon>
        <taxon>Lophotrochozoa</taxon>
        <taxon>Annelida</taxon>
        <taxon>Clitellata</taxon>
        <taxon>Hirudinea</taxon>
        <taxon>Rhynchobdellida</taxon>
        <taxon>Glossiphoniidae</taxon>
        <taxon>Helobdella</taxon>
    </lineage>
</organism>
<dbReference type="KEGG" id="hro:HELRODRAFT_169366"/>
<proteinExistence type="predicted"/>
<keyword evidence="4" id="KW-1185">Reference proteome</keyword>
<gene>
    <name evidence="3" type="primary">20202798</name>
    <name evidence="2" type="ORF">HELRODRAFT_169366</name>
</gene>